<dbReference type="Pfam" id="PF14104">
    <property type="entry name" value="DUF4277"/>
    <property type="match status" value="1"/>
</dbReference>
<dbReference type="InterPro" id="IPR002559">
    <property type="entry name" value="Transposase_11"/>
</dbReference>
<dbReference type="InterPro" id="IPR047654">
    <property type="entry name" value="IS1634_transpos"/>
</dbReference>
<dbReference type="InterPro" id="IPR012337">
    <property type="entry name" value="RNaseH-like_sf"/>
</dbReference>
<comment type="caution">
    <text evidence="4">The sequence shown here is derived from an EMBL/GenBank/DDBJ whole genome shotgun (WGS) entry which is preliminary data.</text>
</comment>
<dbReference type="GO" id="GO:0006313">
    <property type="term" value="P:DNA transposition"/>
    <property type="evidence" value="ECO:0007669"/>
    <property type="project" value="InterPro"/>
</dbReference>
<dbReference type="GO" id="GO:0004803">
    <property type="term" value="F:transposase activity"/>
    <property type="evidence" value="ECO:0007669"/>
    <property type="project" value="InterPro"/>
</dbReference>
<dbReference type="InterPro" id="IPR025457">
    <property type="entry name" value="DUF4277"/>
</dbReference>
<feature type="domain" description="Transposase IS4-like" evidence="2">
    <location>
        <begin position="131"/>
        <end position="460"/>
    </location>
</feature>
<dbReference type="SUPFAM" id="SSF53098">
    <property type="entry name" value="Ribonuclease H-like"/>
    <property type="match status" value="1"/>
</dbReference>
<evidence type="ECO:0000259" key="2">
    <source>
        <dbReference type="Pfam" id="PF01609"/>
    </source>
</evidence>
<dbReference type="Proteomes" id="UP000483379">
    <property type="component" value="Unassembled WGS sequence"/>
</dbReference>
<feature type="transmembrane region" description="Helical" evidence="1">
    <location>
        <begin position="448"/>
        <end position="465"/>
    </location>
</feature>
<evidence type="ECO:0000313" key="4">
    <source>
        <dbReference type="EMBL" id="NEV60414.1"/>
    </source>
</evidence>
<dbReference type="PANTHER" id="PTHR34614">
    <property type="match status" value="1"/>
</dbReference>
<keyword evidence="1" id="KW-0472">Membrane</keyword>
<organism evidence="4 5">
    <name type="scientific">Thiorhodococcus minor</name>
    <dbReference type="NCBI Taxonomy" id="57489"/>
    <lineage>
        <taxon>Bacteria</taxon>
        <taxon>Pseudomonadati</taxon>
        <taxon>Pseudomonadota</taxon>
        <taxon>Gammaproteobacteria</taxon>
        <taxon>Chromatiales</taxon>
        <taxon>Chromatiaceae</taxon>
        <taxon>Thiorhodococcus</taxon>
    </lineage>
</organism>
<accession>A0A6M0JTG4</accession>
<proteinExistence type="predicted"/>
<dbReference type="Pfam" id="PF01609">
    <property type="entry name" value="DDE_Tnp_1"/>
    <property type="match status" value="1"/>
</dbReference>
<keyword evidence="1" id="KW-0812">Transmembrane</keyword>
<evidence type="ECO:0000259" key="3">
    <source>
        <dbReference type="Pfam" id="PF14104"/>
    </source>
</evidence>
<protein>
    <submittedName>
        <fullName evidence="4">IS1634 family transposase</fullName>
    </submittedName>
</protein>
<reference evidence="4 5" key="1">
    <citation type="submission" date="2020-02" db="EMBL/GenBank/DDBJ databases">
        <title>Genome sequences of Thiorhodococcus mannitoliphagus and Thiorhodococcus minor, purple sulfur photosynthetic bacteria in the gammaproteobacterial family, Chromatiaceae.</title>
        <authorList>
            <person name="Aviles F.A."/>
            <person name="Meyer T.E."/>
            <person name="Kyndt J.A."/>
        </authorList>
    </citation>
    <scope>NUCLEOTIDE SEQUENCE [LARGE SCALE GENOMIC DNA]</scope>
    <source>
        <strain evidence="4 5">DSM 11518</strain>
    </source>
</reference>
<dbReference type="NCBIfam" id="NF033559">
    <property type="entry name" value="transpos_IS1634"/>
    <property type="match status" value="1"/>
</dbReference>
<evidence type="ECO:0000313" key="5">
    <source>
        <dbReference type="Proteomes" id="UP000483379"/>
    </source>
</evidence>
<dbReference type="AlphaFoldDB" id="A0A6M0JTG4"/>
<dbReference type="GO" id="GO:0003677">
    <property type="term" value="F:DNA binding"/>
    <property type="evidence" value="ECO:0007669"/>
    <property type="project" value="InterPro"/>
</dbReference>
<dbReference type="PANTHER" id="PTHR34614:SF2">
    <property type="entry name" value="TRANSPOSASE IS4-LIKE DOMAIN-CONTAINING PROTEIN"/>
    <property type="match status" value="1"/>
</dbReference>
<sequence length="536" mass="60410">MASPRHYSSQVFNHLGLVAGMYDELGLGELIDQALVQDEDSRNVSLGQAVKAMVLNGLGFTQRALYLTPLFFKDKPVERLLGPGITAEHLNDDVLGRALDRIYAYGPSRLYAQLAARAVQRLGLVCRFGHLDASSFHVDGQYNSDLEEPAGAIHITRGYSRDHRPELNQVVLQLLCERQAGIPLLIEALSGNSSDKTAFRETVRTYMEQLQGAVGLEILIADSALYTRETLQELSTQAWISRVPETLTLARELIHAVAPALMDDPTQAAWRTLGTSYGEVRQRWVVVYSPQARQRALKRVDKHCLKQGHAELKGFERLCSTDFACEADALKALARFERTLKSAMLGETHIEALPRFKGKGRPAKGREPDFFVYRIVGALASRVQERQRRLERKSCFILATNQLDAQTLSDEDLIAAYKDQQKVERGFRFLKDPMFMAATLYLKKPERIMALMMVMTLCLLVYAALEQRIRETLKAEQATVPDQKGKPTTHPTARWVFQYFKGIHVLVVEHVEQIVLNVQQQHSVILELLGPRYVAI</sequence>
<keyword evidence="1" id="KW-1133">Transmembrane helix</keyword>
<evidence type="ECO:0000256" key="1">
    <source>
        <dbReference type="SAM" id="Phobius"/>
    </source>
</evidence>
<keyword evidence="5" id="KW-1185">Reference proteome</keyword>
<feature type="domain" description="DUF4277" evidence="3">
    <location>
        <begin position="9"/>
        <end position="115"/>
    </location>
</feature>
<gene>
    <name evidence="4" type="ORF">G3446_00645</name>
</gene>
<dbReference type="EMBL" id="JAAIJQ010000002">
    <property type="protein sequence ID" value="NEV60414.1"/>
    <property type="molecule type" value="Genomic_DNA"/>
</dbReference>
<name>A0A6M0JTG4_9GAMM</name>